<reference evidence="2" key="1">
    <citation type="submission" date="2021-05" db="EMBL/GenBank/DDBJ databases">
        <authorList>
            <person name="Alioto T."/>
            <person name="Alioto T."/>
            <person name="Gomez Garrido J."/>
        </authorList>
    </citation>
    <scope>NUCLEOTIDE SEQUENCE</scope>
</reference>
<sequence length="123" mass="13557">MMKLHVFTNIHHVAKPWAHFRALPFVVISAFHYSLVVVSSKKLVKTCALQIPLTVCLCVCLFAQFIIHSSRTTVCSLDIPNSTLLFCVWCSPALGLPSSFRSRASFSLPTRTLCGTAAAFCLL</sequence>
<dbReference type="EMBL" id="HBUE01081002">
    <property type="protein sequence ID" value="CAG6477464.1"/>
    <property type="molecule type" value="Transcribed_RNA"/>
</dbReference>
<evidence type="ECO:0000313" key="2">
    <source>
        <dbReference type="EMBL" id="CAG6477464.1"/>
    </source>
</evidence>
<keyword evidence="1" id="KW-0472">Membrane</keyword>
<name>A0A8D8FPC8_CULPI</name>
<organism evidence="2">
    <name type="scientific">Culex pipiens</name>
    <name type="common">House mosquito</name>
    <dbReference type="NCBI Taxonomy" id="7175"/>
    <lineage>
        <taxon>Eukaryota</taxon>
        <taxon>Metazoa</taxon>
        <taxon>Ecdysozoa</taxon>
        <taxon>Arthropoda</taxon>
        <taxon>Hexapoda</taxon>
        <taxon>Insecta</taxon>
        <taxon>Pterygota</taxon>
        <taxon>Neoptera</taxon>
        <taxon>Endopterygota</taxon>
        <taxon>Diptera</taxon>
        <taxon>Nematocera</taxon>
        <taxon>Culicoidea</taxon>
        <taxon>Culicidae</taxon>
        <taxon>Culicinae</taxon>
        <taxon>Culicini</taxon>
        <taxon>Culex</taxon>
        <taxon>Culex</taxon>
    </lineage>
</organism>
<keyword evidence="1" id="KW-1133">Transmembrane helix</keyword>
<proteinExistence type="predicted"/>
<feature type="transmembrane region" description="Helical" evidence="1">
    <location>
        <begin position="20"/>
        <end position="40"/>
    </location>
</feature>
<dbReference type="EMBL" id="HBUE01081003">
    <property type="protein sequence ID" value="CAG6477465.1"/>
    <property type="molecule type" value="Transcribed_RNA"/>
</dbReference>
<accession>A0A8D8FPC8</accession>
<evidence type="ECO:0000256" key="1">
    <source>
        <dbReference type="SAM" id="Phobius"/>
    </source>
</evidence>
<keyword evidence="1" id="KW-0812">Transmembrane</keyword>
<dbReference type="AlphaFoldDB" id="A0A8D8FPC8"/>
<protein>
    <submittedName>
        <fullName evidence="2">(northern house mosquito) hypothetical protein</fullName>
    </submittedName>
</protein>
<feature type="transmembrane region" description="Helical" evidence="1">
    <location>
        <begin position="47"/>
        <end position="67"/>
    </location>
</feature>